<proteinExistence type="predicted"/>
<comment type="caution">
    <text evidence="2">The sequence shown here is derived from an EMBL/GenBank/DDBJ whole genome shotgun (WGS) entry which is preliminary data.</text>
</comment>
<gene>
    <name evidence="2" type="ORF">Cgig2_033149</name>
</gene>
<dbReference type="AlphaFoldDB" id="A0A9Q1GS32"/>
<sequence length="194" mass="20742">MAVKVVPEENPASEHQKPAFLETSSCYHHLRDGFEEISPDSLLLPQTKVLSQPSIPKKGESSCSLFDPQARILPGTSCKSTRPPNWVAAAPFSSFMTILSSPLAARDSCAPTQKLISLTTWMPPGASHSSPSTSSPASFSASSLAIASLKASISASDFPSVPDSEETLRTHPGQEMLVQRPASRVYGDQNHNSH</sequence>
<keyword evidence="3" id="KW-1185">Reference proteome</keyword>
<feature type="region of interest" description="Disordered" evidence="1">
    <location>
        <begin position="155"/>
        <end position="194"/>
    </location>
</feature>
<reference evidence="2" key="1">
    <citation type="submission" date="2022-04" db="EMBL/GenBank/DDBJ databases">
        <title>Carnegiea gigantea Genome sequencing and assembly v2.</title>
        <authorList>
            <person name="Copetti D."/>
            <person name="Sanderson M.J."/>
            <person name="Burquez A."/>
            <person name="Wojciechowski M.F."/>
        </authorList>
    </citation>
    <scope>NUCLEOTIDE SEQUENCE</scope>
    <source>
        <strain evidence="2">SGP5-SGP5p</strain>
        <tissue evidence="2">Aerial part</tissue>
    </source>
</reference>
<dbReference type="EMBL" id="JAKOGI010001385">
    <property type="protein sequence ID" value="KAJ8425876.1"/>
    <property type="molecule type" value="Genomic_DNA"/>
</dbReference>
<accession>A0A9Q1GS32</accession>
<evidence type="ECO:0000256" key="1">
    <source>
        <dbReference type="SAM" id="MobiDB-lite"/>
    </source>
</evidence>
<protein>
    <submittedName>
        <fullName evidence="2">Uncharacterized protein</fullName>
    </submittedName>
</protein>
<organism evidence="2 3">
    <name type="scientific">Carnegiea gigantea</name>
    <dbReference type="NCBI Taxonomy" id="171969"/>
    <lineage>
        <taxon>Eukaryota</taxon>
        <taxon>Viridiplantae</taxon>
        <taxon>Streptophyta</taxon>
        <taxon>Embryophyta</taxon>
        <taxon>Tracheophyta</taxon>
        <taxon>Spermatophyta</taxon>
        <taxon>Magnoliopsida</taxon>
        <taxon>eudicotyledons</taxon>
        <taxon>Gunneridae</taxon>
        <taxon>Pentapetalae</taxon>
        <taxon>Caryophyllales</taxon>
        <taxon>Cactineae</taxon>
        <taxon>Cactaceae</taxon>
        <taxon>Cactoideae</taxon>
        <taxon>Echinocereeae</taxon>
        <taxon>Carnegiea</taxon>
    </lineage>
</organism>
<evidence type="ECO:0000313" key="3">
    <source>
        <dbReference type="Proteomes" id="UP001153076"/>
    </source>
</evidence>
<dbReference type="Proteomes" id="UP001153076">
    <property type="component" value="Unassembled WGS sequence"/>
</dbReference>
<evidence type="ECO:0000313" key="2">
    <source>
        <dbReference type="EMBL" id="KAJ8425876.1"/>
    </source>
</evidence>
<name>A0A9Q1GS32_9CARY</name>